<feature type="domain" description="HP0268" evidence="1">
    <location>
        <begin position="1"/>
        <end position="80"/>
    </location>
</feature>
<dbReference type="InterPro" id="IPR040748">
    <property type="entry name" value="HP0268"/>
</dbReference>
<evidence type="ECO:0000259" key="1">
    <source>
        <dbReference type="Pfam" id="PF18618"/>
    </source>
</evidence>
<evidence type="ECO:0000313" key="4">
    <source>
        <dbReference type="Proteomes" id="UP001177258"/>
    </source>
</evidence>
<evidence type="ECO:0000313" key="3">
    <source>
        <dbReference type="EMBL" id="MDP2538183.1"/>
    </source>
</evidence>
<dbReference type="Pfam" id="PF18618">
    <property type="entry name" value="HP0268"/>
    <property type="match status" value="1"/>
</dbReference>
<reference evidence="2" key="2">
    <citation type="submission" date="2023-07" db="EMBL/GenBank/DDBJ databases">
        <authorList>
            <person name="Aydin F."/>
            <person name="Tarhane S."/>
            <person name="Saticioglu I.B."/>
            <person name="Karakaya E."/>
            <person name="Abay S."/>
            <person name="Guran O."/>
            <person name="Bozkurt E."/>
            <person name="Uzum N."/>
            <person name="Olgun K."/>
            <person name="Jablonski D."/>
        </authorList>
    </citation>
    <scope>NUCLEOTIDE SEQUENCE</scope>
    <source>
        <strain evidence="2">Faydin-H75</strain>
    </source>
</reference>
<evidence type="ECO:0000313" key="2">
    <source>
        <dbReference type="EMBL" id="MDO7252316.1"/>
    </source>
</evidence>
<name>A0AA90Q134_9HELI</name>
<keyword evidence="5" id="KW-1185">Reference proteome</keyword>
<dbReference type="EMBL" id="JAUYZK010000001">
    <property type="protein sequence ID" value="MDP2538183.1"/>
    <property type="molecule type" value="Genomic_DNA"/>
</dbReference>
<comment type="caution">
    <text evidence="3">The sequence shown here is derived from an EMBL/GenBank/DDBJ whole genome shotgun (WGS) entry which is preliminary data.</text>
</comment>
<dbReference type="Proteomes" id="UP001240777">
    <property type="component" value="Unassembled WGS sequence"/>
</dbReference>
<gene>
    <name evidence="2" type="ORF">Q5I04_00075</name>
    <name evidence="3" type="ORF">Q5I06_00075</name>
</gene>
<accession>A0AA90Q134</accession>
<reference evidence="2 4" key="3">
    <citation type="journal article" date="2024" name="Syst. Appl. Microbiol.">
        <title>Helicobacter cappadocius sp. nov., from lizards: The first psychrotrophic Helicobacter species.</title>
        <authorList>
            <person name="Aydin F."/>
            <person name="Tarhane S."/>
            <person name="Karakaya E."/>
            <person name="Abay S."/>
            <person name="Kayman T."/>
            <person name="Guran O."/>
            <person name="Bozkurt E."/>
            <person name="Uzum N."/>
            <person name="Avci A."/>
            <person name="Olgun K."/>
            <person name="Jablonski D."/>
            <person name="Guran C."/>
            <person name="Burcin Saticioglu I."/>
        </authorList>
    </citation>
    <scope>NUCLEOTIDE SEQUENCE [LARGE SCALE GENOMIC DNA]</scope>
    <source>
        <strain evidence="2">Faydin-H75</strain>
        <strain evidence="4">faydin-H76</strain>
    </source>
</reference>
<dbReference type="AlphaFoldDB" id="A0AA90Q134"/>
<protein>
    <submittedName>
        <fullName evidence="3">HP0268 family nuclease</fullName>
    </submittedName>
</protein>
<proteinExistence type="predicted"/>
<dbReference type="Proteomes" id="UP001177258">
    <property type="component" value="Unassembled WGS sequence"/>
</dbReference>
<sequence>MELILAKTNIEEKAQKITLEDLAQKLDSNHNQIFYFDRANNHKDLLKATSFFQSKGRNAYLSEVKFGLDEKDYIYELHIV</sequence>
<dbReference type="EMBL" id="JAUPEV010000001">
    <property type="protein sequence ID" value="MDO7252316.1"/>
    <property type="molecule type" value="Genomic_DNA"/>
</dbReference>
<reference evidence="3 5" key="1">
    <citation type="submission" date="2023-07" db="EMBL/GenBank/DDBJ databases">
        <title>Unpublished Manusciprt.</title>
        <authorList>
            <person name="Aydin F."/>
            <person name="Tarhane S."/>
            <person name="Saticioglu I.B."/>
            <person name="Karakaya E."/>
            <person name="Abay S."/>
            <person name="Guran O."/>
            <person name="Bozkurt E."/>
            <person name="Uzum N."/>
            <person name="Olgun K."/>
            <person name="Jablonski D."/>
        </authorList>
    </citation>
    <scope>NUCLEOTIDE SEQUENCE</scope>
    <source>
        <strain evidence="5">faydin-H75</strain>
        <strain evidence="3">Faydin-H76</strain>
    </source>
</reference>
<organism evidence="3 4">
    <name type="scientific">Helicobacter cappadocius</name>
    <dbReference type="NCBI Taxonomy" id="3063998"/>
    <lineage>
        <taxon>Bacteria</taxon>
        <taxon>Pseudomonadati</taxon>
        <taxon>Campylobacterota</taxon>
        <taxon>Epsilonproteobacteria</taxon>
        <taxon>Campylobacterales</taxon>
        <taxon>Helicobacteraceae</taxon>
        <taxon>Helicobacter</taxon>
    </lineage>
</organism>
<dbReference type="RefSeq" id="WP_305516161.1">
    <property type="nucleotide sequence ID" value="NZ_JAUPEV010000001.1"/>
</dbReference>
<evidence type="ECO:0000313" key="5">
    <source>
        <dbReference type="Proteomes" id="UP001240777"/>
    </source>
</evidence>